<evidence type="ECO:0000256" key="1">
    <source>
        <dbReference type="ARBA" id="ARBA00022737"/>
    </source>
</evidence>
<dbReference type="Gene3D" id="2.180.10.10">
    <property type="entry name" value="RHS repeat-associated core"/>
    <property type="match status" value="1"/>
</dbReference>
<organism evidence="3 4">
    <name type="scientific">Capnocytophaga bilenii</name>
    <dbReference type="NCBI Taxonomy" id="2819369"/>
    <lineage>
        <taxon>Bacteria</taxon>
        <taxon>Pseudomonadati</taxon>
        <taxon>Bacteroidota</taxon>
        <taxon>Flavobacteriia</taxon>
        <taxon>Flavobacteriales</taxon>
        <taxon>Flavobacteriaceae</taxon>
        <taxon>Capnocytophaga</taxon>
    </lineage>
</organism>
<dbReference type="PANTHER" id="PTHR32305">
    <property type="match status" value="1"/>
</dbReference>
<accession>A0ABS3Q0T6</accession>
<keyword evidence="4" id="KW-1185">Reference proteome</keyword>
<evidence type="ECO:0000259" key="2">
    <source>
        <dbReference type="Pfam" id="PF25023"/>
    </source>
</evidence>
<protein>
    <submittedName>
        <fullName evidence="3">RHS domain-containing protein</fullName>
    </submittedName>
</protein>
<dbReference type="NCBIfam" id="TIGR03696">
    <property type="entry name" value="Rhs_assc_core"/>
    <property type="match status" value="1"/>
</dbReference>
<dbReference type="RefSeq" id="WP_208059551.1">
    <property type="nucleotide sequence ID" value="NZ_JAGDYP010000019.1"/>
</dbReference>
<dbReference type="InterPro" id="IPR022385">
    <property type="entry name" value="Rhs_assc_core"/>
</dbReference>
<evidence type="ECO:0000313" key="4">
    <source>
        <dbReference type="Proteomes" id="UP000681610"/>
    </source>
</evidence>
<dbReference type="InterPro" id="IPR056823">
    <property type="entry name" value="TEN-like_YD-shell"/>
</dbReference>
<reference evidence="3 4" key="1">
    <citation type="submission" date="2021-03" db="EMBL/GenBank/DDBJ databases">
        <title>Isolation and description of Capnocytophaga bilenii sp. nov., a novel Capnocytophaga species, isolated from a gingivitis subject.</title>
        <authorList>
            <person name="Antezack A."/>
            <person name="Monnet-Corti V."/>
            <person name="La Scola B."/>
        </authorList>
    </citation>
    <scope>NUCLEOTIDE SEQUENCE [LARGE SCALE GENOMIC DNA]</scope>
    <source>
        <strain evidence="3 4">Marseille-Q4570</strain>
    </source>
</reference>
<dbReference type="InterPro" id="IPR050708">
    <property type="entry name" value="T6SS_VgrG/RHS"/>
</dbReference>
<comment type="caution">
    <text evidence="3">The sequence shown here is derived from an EMBL/GenBank/DDBJ whole genome shotgun (WGS) entry which is preliminary data.</text>
</comment>
<keyword evidence="1" id="KW-0677">Repeat</keyword>
<dbReference type="Proteomes" id="UP000681610">
    <property type="component" value="Unassembled WGS sequence"/>
</dbReference>
<dbReference type="PRINTS" id="PR00394">
    <property type="entry name" value="RHSPROTEIN"/>
</dbReference>
<gene>
    <name evidence="3" type="ORF">J4N46_12540</name>
</gene>
<dbReference type="PANTHER" id="PTHR32305:SF15">
    <property type="entry name" value="PROTEIN RHSA-RELATED"/>
    <property type="match status" value="1"/>
</dbReference>
<feature type="domain" description="Teneurin-like YD-shell" evidence="2">
    <location>
        <begin position="11"/>
        <end position="110"/>
    </location>
</feature>
<evidence type="ECO:0000313" key="3">
    <source>
        <dbReference type="EMBL" id="MBO1885208.1"/>
    </source>
</evidence>
<dbReference type="EMBL" id="JAGDYP010000019">
    <property type="protein sequence ID" value="MBO1885208.1"/>
    <property type="molecule type" value="Genomic_DNA"/>
</dbReference>
<proteinExistence type="predicted"/>
<sequence>MLVYDKEEPVTENLITWVFDENSFVPAAKLVGDKSYSILTDLLGTPYEAYDENGEKVWARELDLYGNAIAGDSSFIPFLYQGQYYDEEIGLAYNRFRYYSPESGTYISQDPIRLAGGLAFYGYVFDCNGWIDPWGLENVYVVYQAPVLDANGVPTGEIYTGRTKGIGSKDSTEDISKALKKRKSNHHRKDIGSLTPVFVTDNYNAMRGGEHYYIQVEKKAGTAADQINGIADRNFGIDKNGNAKKGNRYMDAFYAENPDLEKLH</sequence>
<dbReference type="Pfam" id="PF25023">
    <property type="entry name" value="TEN_YD-shell"/>
    <property type="match status" value="1"/>
</dbReference>
<name>A0ABS3Q0T6_9FLAO</name>